<name>A0ABR9ENY2_PSEVC</name>
<reference evidence="1 2" key="1">
    <citation type="submission" date="2015-06" db="EMBL/GenBank/DDBJ databases">
        <title>Genome sequence of Pseudoalteromonas carrageenovora.</title>
        <authorList>
            <person name="Xie B.-B."/>
            <person name="Rong J.-C."/>
            <person name="Qin Q.-L."/>
            <person name="Zhang Y.-Z."/>
        </authorList>
    </citation>
    <scope>NUCLEOTIDE SEQUENCE [LARGE SCALE GENOMIC DNA]</scope>
    <source>
        <strain evidence="1 2">IAM 12662</strain>
    </source>
</reference>
<accession>A0ABR9ENY2</accession>
<comment type="caution">
    <text evidence="1">The sequence shown here is derived from an EMBL/GenBank/DDBJ whole genome shotgun (WGS) entry which is preliminary data.</text>
</comment>
<protein>
    <submittedName>
        <fullName evidence="1">Uncharacterized protein</fullName>
    </submittedName>
</protein>
<dbReference type="Proteomes" id="UP000615003">
    <property type="component" value="Unassembled WGS sequence"/>
</dbReference>
<keyword evidence="2" id="KW-1185">Reference proteome</keyword>
<organism evidence="1 2">
    <name type="scientific">Pseudoalteromonas carrageenovora IAM 12662</name>
    <dbReference type="NCBI Taxonomy" id="1314868"/>
    <lineage>
        <taxon>Bacteria</taxon>
        <taxon>Pseudomonadati</taxon>
        <taxon>Pseudomonadota</taxon>
        <taxon>Gammaproteobacteria</taxon>
        <taxon>Alteromonadales</taxon>
        <taxon>Pseudoalteromonadaceae</taxon>
        <taxon>Pseudoalteromonas</taxon>
    </lineage>
</organism>
<evidence type="ECO:0000313" key="1">
    <source>
        <dbReference type="EMBL" id="MBE0382266.1"/>
    </source>
</evidence>
<sequence>MGTLVLLAMLAQLILEQAMPLLAYKHHDQIIQAQQLISLYLATFSFMFLT</sequence>
<proteinExistence type="predicted"/>
<gene>
    <name evidence="1" type="ORF">PCARR_a0564</name>
</gene>
<dbReference type="EMBL" id="AQGW01000018">
    <property type="protein sequence ID" value="MBE0382266.1"/>
    <property type="molecule type" value="Genomic_DNA"/>
</dbReference>
<evidence type="ECO:0000313" key="2">
    <source>
        <dbReference type="Proteomes" id="UP000615003"/>
    </source>
</evidence>